<dbReference type="FunFam" id="2.60.40.10:FF:000283">
    <property type="entry name" value="Immunoglobulin kappa constant"/>
    <property type="match status" value="1"/>
</dbReference>
<evidence type="ECO:0000256" key="1">
    <source>
        <dbReference type="ARBA" id="ARBA00023157"/>
    </source>
</evidence>
<reference evidence="5" key="1">
    <citation type="submission" date="2025-08" db="UniProtKB">
        <authorList>
            <consortium name="Ensembl"/>
        </authorList>
    </citation>
    <scope>IDENTIFICATION</scope>
</reference>
<evidence type="ECO:0000313" key="5">
    <source>
        <dbReference type="Ensembl" id="ENSCVAP00000028941.1"/>
    </source>
</evidence>
<feature type="transmembrane region" description="Helical" evidence="3">
    <location>
        <begin position="173"/>
        <end position="194"/>
    </location>
</feature>
<dbReference type="SUPFAM" id="SSF48726">
    <property type="entry name" value="Immunoglobulin"/>
    <property type="match status" value="1"/>
</dbReference>
<evidence type="ECO:0000313" key="6">
    <source>
        <dbReference type="Proteomes" id="UP000265020"/>
    </source>
</evidence>
<dbReference type="PANTHER" id="PTHR19944:SF98">
    <property type="entry name" value="IG-LIKE DOMAIN-CONTAINING PROTEIN"/>
    <property type="match status" value="1"/>
</dbReference>
<dbReference type="SMART" id="SM00407">
    <property type="entry name" value="IGc1"/>
    <property type="match status" value="1"/>
</dbReference>
<dbReference type="Ensembl" id="ENSCVAT00000021444.1">
    <property type="protein sequence ID" value="ENSCVAP00000028941.1"/>
    <property type="gene ID" value="ENSCVAG00000016355.1"/>
</dbReference>
<keyword evidence="2" id="KW-0393">Immunoglobulin domain</keyword>
<dbReference type="AlphaFoldDB" id="A0A3Q2E9K5"/>
<dbReference type="InterPro" id="IPR003597">
    <property type="entry name" value="Ig_C1-set"/>
</dbReference>
<organism evidence="5 6">
    <name type="scientific">Cyprinodon variegatus</name>
    <name type="common">Sheepshead minnow</name>
    <dbReference type="NCBI Taxonomy" id="28743"/>
    <lineage>
        <taxon>Eukaryota</taxon>
        <taxon>Metazoa</taxon>
        <taxon>Chordata</taxon>
        <taxon>Craniata</taxon>
        <taxon>Vertebrata</taxon>
        <taxon>Euteleostomi</taxon>
        <taxon>Actinopterygii</taxon>
        <taxon>Neopterygii</taxon>
        <taxon>Teleostei</taxon>
        <taxon>Neoteleostei</taxon>
        <taxon>Acanthomorphata</taxon>
        <taxon>Ovalentaria</taxon>
        <taxon>Atherinomorphae</taxon>
        <taxon>Cyprinodontiformes</taxon>
        <taxon>Cyprinodontidae</taxon>
        <taxon>Cyprinodon</taxon>
    </lineage>
</organism>
<dbReference type="PROSITE" id="PS50835">
    <property type="entry name" value="IG_LIKE"/>
    <property type="match status" value="1"/>
</dbReference>
<evidence type="ECO:0000256" key="3">
    <source>
        <dbReference type="SAM" id="Phobius"/>
    </source>
</evidence>
<feature type="domain" description="Ig-like" evidence="4">
    <location>
        <begin position="48"/>
        <end position="151"/>
    </location>
</feature>
<keyword evidence="3" id="KW-0472">Membrane</keyword>
<keyword evidence="1" id="KW-1015">Disulfide bond</keyword>
<dbReference type="Pfam" id="PF07654">
    <property type="entry name" value="C1-set"/>
    <property type="match status" value="1"/>
</dbReference>
<evidence type="ECO:0000256" key="2">
    <source>
        <dbReference type="ARBA" id="ARBA00023319"/>
    </source>
</evidence>
<sequence length="205" mass="23983">QKKIESLSFLQLQFFLQPYLTVNNLNPAYFGRGTKLTVLDKNIPITPPKVKIFYPSEKECRDYDRKKKRTLLCVASDFYPDHVSVYWKRNGRNITNGVATDPAAKKEEKKYKITSRLKIPLEEWVDPNNKYTCIVTFFDGKNYTDYNDNIEVDDNEIAITRGYYMRVTQNAKVSYTVLIVKSCVYGAFVCFLVWKLQGKRGKQRK</sequence>
<dbReference type="InterPro" id="IPR007110">
    <property type="entry name" value="Ig-like_dom"/>
</dbReference>
<dbReference type="Gene3D" id="2.60.40.10">
    <property type="entry name" value="Immunoglobulins"/>
    <property type="match status" value="1"/>
</dbReference>
<dbReference type="GeneTree" id="ENSGT00940000164625"/>
<protein>
    <recommendedName>
        <fullName evidence="4">Ig-like domain-containing protein</fullName>
    </recommendedName>
</protein>
<accession>A0A3Q2E9K5</accession>
<keyword evidence="6" id="KW-1185">Reference proteome</keyword>
<reference evidence="5" key="2">
    <citation type="submission" date="2025-09" db="UniProtKB">
        <authorList>
            <consortium name="Ensembl"/>
        </authorList>
    </citation>
    <scope>IDENTIFICATION</scope>
</reference>
<dbReference type="InterPro" id="IPR013783">
    <property type="entry name" value="Ig-like_fold"/>
</dbReference>
<keyword evidence="3" id="KW-1133">Transmembrane helix</keyword>
<dbReference type="PANTHER" id="PTHR19944">
    <property type="entry name" value="MHC CLASS II-RELATED"/>
    <property type="match status" value="1"/>
</dbReference>
<dbReference type="InterPro" id="IPR050160">
    <property type="entry name" value="MHC/Immunoglobulin"/>
</dbReference>
<keyword evidence="3" id="KW-0812">Transmembrane</keyword>
<evidence type="ECO:0000259" key="4">
    <source>
        <dbReference type="PROSITE" id="PS50835"/>
    </source>
</evidence>
<proteinExistence type="predicted"/>
<dbReference type="Proteomes" id="UP000265020">
    <property type="component" value="Unassembled WGS sequence"/>
</dbReference>
<dbReference type="InterPro" id="IPR036179">
    <property type="entry name" value="Ig-like_dom_sf"/>
</dbReference>
<name>A0A3Q2E9K5_CYPVA</name>